<feature type="domain" description="Peptidase S9 prolyl oligopeptidase catalytic" evidence="4">
    <location>
        <begin position="629"/>
        <end position="805"/>
    </location>
</feature>
<proteinExistence type="predicted"/>
<dbReference type="Pfam" id="PF00326">
    <property type="entry name" value="Peptidase_S9"/>
    <property type="match status" value="1"/>
</dbReference>
<evidence type="ECO:0000259" key="4">
    <source>
        <dbReference type="Pfam" id="PF00326"/>
    </source>
</evidence>
<dbReference type="InterPro" id="IPR029058">
    <property type="entry name" value="AB_hydrolase_fold"/>
</dbReference>
<evidence type="ECO:0000256" key="3">
    <source>
        <dbReference type="SAM" id="SignalP"/>
    </source>
</evidence>
<evidence type="ECO:0000313" key="5">
    <source>
        <dbReference type="EMBL" id="OYX58021.1"/>
    </source>
</evidence>
<dbReference type="Proteomes" id="UP000216147">
    <property type="component" value="Unassembled WGS sequence"/>
</dbReference>
<dbReference type="PANTHER" id="PTHR42776:SF27">
    <property type="entry name" value="DIPEPTIDYL PEPTIDASE FAMILY MEMBER 6"/>
    <property type="match status" value="1"/>
</dbReference>
<evidence type="ECO:0000313" key="6">
    <source>
        <dbReference type="Proteomes" id="UP000216147"/>
    </source>
</evidence>
<dbReference type="GO" id="GO:0006508">
    <property type="term" value="P:proteolysis"/>
    <property type="evidence" value="ECO:0007669"/>
    <property type="project" value="InterPro"/>
</dbReference>
<dbReference type="Gene3D" id="3.40.50.1820">
    <property type="entry name" value="alpha/beta hydrolase"/>
    <property type="match status" value="1"/>
</dbReference>
<dbReference type="GO" id="GO:0004252">
    <property type="term" value="F:serine-type endopeptidase activity"/>
    <property type="evidence" value="ECO:0007669"/>
    <property type="project" value="TreeGrafter"/>
</dbReference>
<dbReference type="SUPFAM" id="SSF53474">
    <property type="entry name" value="alpha/beta-Hydrolases"/>
    <property type="match status" value="1"/>
</dbReference>
<feature type="region of interest" description="Disordered" evidence="2">
    <location>
        <begin position="810"/>
        <end position="831"/>
    </location>
</feature>
<organism evidence="5 6">
    <name type="scientific">Brevundimonas subvibrioides</name>
    <dbReference type="NCBI Taxonomy" id="74313"/>
    <lineage>
        <taxon>Bacteria</taxon>
        <taxon>Pseudomonadati</taxon>
        <taxon>Pseudomonadota</taxon>
        <taxon>Alphaproteobacteria</taxon>
        <taxon>Caulobacterales</taxon>
        <taxon>Caulobacteraceae</taxon>
        <taxon>Brevundimonas</taxon>
    </lineage>
</organism>
<evidence type="ECO:0000256" key="1">
    <source>
        <dbReference type="ARBA" id="ARBA00022801"/>
    </source>
</evidence>
<gene>
    <name evidence="5" type="ORF">B7Y86_03125</name>
</gene>
<feature type="chain" id="PRO_5013101823" description="Peptidase S9 prolyl oligopeptidase catalytic domain-containing protein" evidence="3">
    <location>
        <begin position="25"/>
        <end position="831"/>
    </location>
</feature>
<dbReference type="EMBL" id="NCEQ01000003">
    <property type="protein sequence ID" value="OYX58021.1"/>
    <property type="molecule type" value="Genomic_DNA"/>
</dbReference>
<dbReference type="AlphaFoldDB" id="A0A258HM22"/>
<keyword evidence="3" id="KW-0732">Signal</keyword>
<name>A0A258HM22_9CAUL</name>
<reference evidence="5 6" key="1">
    <citation type="submission" date="2017-03" db="EMBL/GenBank/DDBJ databases">
        <title>Lifting the veil on microbial sulfur biogeochemistry in mining wastewaters.</title>
        <authorList>
            <person name="Kantor R.S."/>
            <person name="Colenbrander Nelson T."/>
            <person name="Marshall S."/>
            <person name="Bennett D."/>
            <person name="Apte S."/>
            <person name="Camacho D."/>
            <person name="Thomas B.C."/>
            <person name="Warren L.A."/>
            <person name="Banfield J.F."/>
        </authorList>
    </citation>
    <scope>NUCLEOTIDE SEQUENCE [LARGE SCALE GENOMIC DNA]</scope>
    <source>
        <strain evidence="5">32-68-21</strain>
    </source>
</reference>
<keyword evidence="1" id="KW-0378">Hydrolase</keyword>
<feature type="signal peptide" evidence="3">
    <location>
        <begin position="1"/>
        <end position="24"/>
    </location>
</feature>
<accession>A0A258HM22</accession>
<evidence type="ECO:0000256" key="2">
    <source>
        <dbReference type="SAM" id="MobiDB-lite"/>
    </source>
</evidence>
<dbReference type="SUPFAM" id="SSF82171">
    <property type="entry name" value="DPP6 N-terminal domain-like"/>
    <property type="match status" value="1"/>
</dbReference>
<comment type="caution">
    <text evidence="5">The sequence shown here is derived from an EMBL/GenBank/DDBJ whole genome shotgun (WGS) entry which is preliminary data.</text>
</comment>
<protein>
    <recommendedName>
        <fullName evidence="4">Peptidase S9 prolyl oligopeptidase catalytic domain-containing protein</fullName>
    </recommendedName>
</protein>
<dbReference type="InterPro" id="IPR001375">
    <property type="entry name" value="Peptidase_S9_cat"/>
</dbReference>
<sequence length="831" mass="90203">MSKLVSHLLWAAMALVCLAPMAAAQTRSLTVDDIVSTEAFGRASLSPDGRWGIYEKRGPYDAAPRFDLGPRSQWLTTDLWRVEMARPGAAPERLLPGEGPGLIRGVWSPSGERLVVYRLRGNRFEVGVASVAKRSVLWTGLTPEMPVTGAAAEWASETELVLMVRSDGSLPWLLRYYDGSQAAMMDAWRTTAIGQRPSRTVMQADAGVAFAETPVPPLALTLLDVTAGTQRILATGALKDFSIAPTGRRLALIQGGELVPVRPETIVQMDTPMRQRLSFVDLETARITALELSLDIAPHLLRWSQDGREVLVWARRDGDAWTDGALFRIGGASSISAVPRGDLQVRPANGGIDTLRGVQADWMGDIPVLYARRPDSDRFDWYALEDTTPLPLTALLAAPAGRIAAVTPQSVFMFGDGALWRGDGSGLDRVTSTDHSVAEVVIGDIEKPFRLKVNDAPRQDWVAALSPDSVNLGISADGVVSPLAQRTQTSDPRVLAATRTAALVLRHDGLVETLSLRTSEAEHDIDQTNTGLTQVELSRPVGVDHKDAFGRPARSWLFLPGNTAPVRGLVVDVYPGSVDSGAWTGPLNLTYGLRAQVLAGAGFAVLSPAIPIDHADATGADFYVRSVDAAVDAALESHPELPGNRIAVMGHSFGGYVALAIATRSSRYRSYISWAGMSEMFSQWGEFVPVTRSLAEDRHMMRNQQGWLETGQGGLNGPPWNDIQGYVDSSPYLAADRIQAPVMLITADRDFVPMSQAELMFSARYRLGGKARLLTYWGEDHAVWSPANIRDLYAQIFDWLDDTLAMPAGVRPDAQDALPTSAPRPRTQQRP</sequence>
<dbReference type="PANTHER" id="PTHR42776">
    <property type="entry name" value="SERINE PEPTIDASE S9 FAMILY MEMBER"/>
    <property type="match status" value="1"/>
</dbReference>